<evidence type="ECO:0000313" key="1">
    <source>
        <dbReference type="EMBL" id="AYB34485.1"/>
    </source>
</evidence>
<dbReference type="RefSeq" id="WP_119757744.1">
    <property type="nucleotide sequence ID" value="NZ_CP032382.1"/>
</dbReference>
<dbReference type="Proteomes" id="UP000266183">
    <property type="component" value="Chromosome"/>
</dbReference>
<accession>A0A385SWW4</accession>
<dbReference type="EMBL" id="CP032382">
    <property type="protein sequence ID" value="AYB34485.1"/>
    <property type="molecule type" value="Genomic_DNA"/>
</dbReference>
<reference evidence="2" key="1">
    <citation type="submission" date="2018-09" db="EMBL/GenBank/DDBJ databases">
        <title>Chryseolinea sp. KIS68-18 isolated from soil.</title>
        <authorList>
            <person name="Weon H.-Y."/>
            <person name="Kwon S.-W."/>
            <person name="Lee S.A."/>
        </authorList>
    </citation>
    <scope>NUCLEOTIDE SEQUENCE [LARGE SCALE GENOMIC DNA]</scope>
    <source>
        <strain evidence="2">KIS68-18</strain>
    </source>
</reference>
<name>A0A385SWW4_9BACT</name>
<proteinExistence type="predicted"/>
<sequence length="481" mass="55203">MKKYLLLMLVVSHLGYGQMTEFETYDNGLIYSESTMQRLGTIVDSLNLKFKSCDLSHPYYSLSQGPGRFVKVPSEEARKAIEQGISLDEYIEKYDKEAGSTNIWIVKFFYTNYDDKKMIEYSGLPFGRNRQPSITAANSKTNDVNNGWVINEDGHKALFIEKLTPYELPQPYARLVQYVDCMIDTTTEIFSPQAEGRRFQTLKEGSKADQYVRWARTFPGAPKYPNYKRLNGAAYDTARNIYRRKLQTWNSLRLANVDQHMAKKGYWSSLLAEATQEALDSGNTDDEFEFYVARYGTAEDALKLKRGRIVVGGCSQDQSPRYHAINICSLAAKTAQWDIFLRSHLDIMNDRFERMSDGSYAWGRRKTYLRELEKLDIPAVDLLLGTTLRVQNVSDHHYKSSVGRAGRALSDAEDKDALETQLTNMISNPSLDPFNRLMTAYLFHNYAYNLSDTVRRDTSLEKLKLAVQTLPEDALKVWDKE</sequence>
<dbReference type="KEGG" id="chk:D4L85_29625"/>
<keyword evidence="2" id="KW-1185">Reference proteome</keyword>
<protein>
    <submittedName>
        <fullName evidence="1">Uncharacterized protein</fullName>
    </submittedName>
</protein>
<dbReference type="OrthoDB" id="5512913at2"/>
<evidence type="ECO:0000313" key="2">
    <source>
        <dbReference type="Proteomes" id="UP000266183"/>
    </source>
</evidence>
<dbReference type="AlphaFoldDB" id="A0A385SWW4"/>
<organism evidence="1 2">
    <name type="scientific">Chryseolinea soli</name>
    <dbReference type="NCBI Taxonomy" id="2321403"/>
    <lineage>
        <taxon>Bacteria</taxon>
        <taxon>Pseudomonadati</taxon>
        <taxon>Bacteroidota</taxon>
        <taxon>Cytophagia</taxon>
        <taxon>Cytophagales</taxon>
        <taxon>Fulvivirgaceae</taxon>
        <taxon>Chryseolinea</taxon>
    </lineage>
</organism>
<gene>
    <name evidence="1" type="ORF">D4L85_29625</name>
</gene>